<reference evidence="2 3" key="1">
    <citation type="submission" date="2018-09" db="EMBL/GenBank/DDBJ databases">
        <title>A high-quality reference genome of wild soybean provides a powerful tool to mine soybean genomes.</title>
        <authorList>
            <person name="Xie M."/>
            <person name="Chung C.Y.L."/>
            <person name="Li M.-W."/>
            <person name="Wong F.-L."/>
            <person name="Chan T.-F."/>
            <person name="Lam H.-M."/>
        </authorList>
    </citation>
    <scope>NUCLEOTIDE SEQUENCE [LARGE SCALE GENOMIC DNA]</scope>
    <source>
        <strain evidence="3">cv. W05</strain>
        <tissue evidence="2">Hypocotyl of etiolated seedlings</tissue>
    </source>
</reference>
<feature type="compositionally biased region" description="Basic and acidic residues" evidence="1">
    <location>
        <begin position="404"/>
        <end position="423"/>
    </location>
</feature>
<feature type="region of interest" description="Disordered" evidence="1">
    <location>
        <begin position="301"/>
        <end position="341"/>
    </location>
</feature>
<feature type="compositionally biased region" description="Basic and acidic residues" evidence="1">
    <location>
        <begin position="139"/>
        <end position="151"/>
    </location>
</feature>
<protein>
    <submittedName>
        <fullName evidence="2">Uncharacterized protein</fullName>
    </submittedName>
</protein>
<accession>A0A445GUQ0</accession>
<evidence type="ECO:0000313" key="2">
    <source>
        <dbReference type="EMBL" id="RZB65020.1"/>
    </source>
</evidence>
<feature type="compositionally biased region" description="Polar residues" evidence="1">
    <location>
        <begin position="852"/>
        <end position="866"/>
    </location>
</feature>
<feature type="compositionally biased region" description="Basic residues" evidence="1">
    <location>
        <begin position="938"/>
        <end position="950"/>
    </location>
</feature>
<dbReference type="Proteomes" id="UP000289340">
    <property type="component" value="Chromosome 15"/>
</dbReference>
<dbReference type="PANTHER" id="PTHR31115">
    <property type="entry name" value="OS05G0107300 PROTEIN"/>
    <property type="match status" value="1"/>
</dbReference>
<feature type="compositionally biased region" description="Polar residues" evidence="1">
    <location>
        <begin position="831"/>
        <end position="845"/>
    </location>
</feature>
<feature type="compositionally biased region" description="Polar residues" evidence="1">
    <location>
        <begin position="127"/>
        <end position="138"/>
    </location>
</feature>
<name>A0A445GUQ0_GLYSO</name>
<feature type="region of interest" description="Disordered" evidence="1">
    <location>
        <begin position="77"/>
        <end position="151"/>
    </location>
</feature>
<feature type="compositionally biased region" description="Polar residues" evidence="1">
    <location>
        <begin position="168"/>
        <end position="178"/>
    </location>
</feature>
<feature type="compositionally biased region" description="Basic and acidic residues" evidence="1">
    <location>
        <begin position="902"/>
        <end position="918"/>
    </location>
</feature>
<sequence length="1062" mass="115736">MDIRTNSLVRPSGTVDRDKEIRIANSGAIQGEERTLPIGGDGWEKSKMKKKRSGIKPDGSPNAALTKPVNLFQETKHGMQQRLATDARSKLSNDSHSFRSGVSNGTVGAGKSDAVSQQSGLGIRVSTPRSDLENNSAVNDRRDRPVNSDKERVNFRAVNKATVRDEYNSVSPNSSAKMNTPIRAPRSGSGVGPKSSPGVHRASFPNDWEPSHCMTKPPASVGTNNRKRVASARSSSPPVVHWQRPQKSSRTARRTNFVPNVSSNDDSPALDSVSDVTGNDLGLGFVRRLAGNSPQQIKLKGDSLTSATLSESEESGVAEIKPKEKGRKPEEIDQKAGQNVQKVSNLVLPTRKNKLVSGEEHGDGVRRQGRTGRNFPSARSPTPVTSEKLGNIGTVKQLRSSRLGLEKSERAGRPPTRKLSDRKAYARQKHSAISASADFLVGSEDGHEELLAAVKGVINSARAFSSQFWRQMEPFFGLMSEEDLAYWKQKINLEPSGLMPTPVPSYIDDCEAVANGFGLTGSERDFEPGDQTGAGIVAEQLQLAKGDSNGIPFCQRLISALISEECNSESEDIMFDACDTESEADGELDLRSLDHHSRSNSHLACRAPYNGYRITRKSGHDETESDIVDIPSTRLNSSQNMPTLICSELQYATLGMNEKLLLELQSIGISSESVPEMLQTDDEGICKDITRLEEHYQGQMSKRKCLLDGLLKSASVTKELQEKDFEQNALDKLVMMAYEKYMACWGPSSSGGKNASNKIAKQAALGFVKRTLERCRQFEDTGKSCFNEPLYKDMFLAASSQLSVVRKLDGIEAESTKPCASSFSLEARTGSMGSQQNPSQFSQNMKNHDLNSSDILPAINGSSEQTSGKEDLWSNKVKKRALSLDDVGGSIGSSLSNSTKGKRSERDRDGKGQCREGLSRNGTSKVGRPALSSAKGERKLKTKPKQKATKHSVSVNGLLGKLSEQPKTALPSVSKFNEMSTNRTAKEKDEFDMGEFDDHEPIDLSNLQLPGMDVLGVPDDLGDQGADLGSWLNIEDDGLQDHDDFMGLEIPMDDLSDLNMMV</sequence>
<dbReference type="EMBL" id="QZWG01000015">
    <property type="protein sequence ID" value="RZB65020.1"/>
    <property type="molecule type" value="Genomic_DNA"/>
</dbReference>
<feature type="region of interest" description="Disordered" evidence="1">
    <location>
        <begin position="828"/>
        <end position="872"/>
    </location>
</feature>
<proteinExistence type="predicted"/>
<dbReference type="AlphaFoldDB" id="A0A445GUQ0"/>
<feature type="region of interest" description="Disordered" evidence="1">
    <location>
        <begin position="357"/>
        <end position="388"/>
    </location>
</feature>
<organism evidence="2 3">
    <name type="scientific">Glycine soja</name>
    <name type="common">Wild soybean</name>
    <dbReference type="NCBI Taxonomy" id="3848"/>
    <lineage>
        <taxon>Eukaryota</taxon>
        <taxon>Viridiplantae</taxon>
        <taxon>Streptophyta</taxon>
        <taxon>Embryophyta</taxon>
        <taxon>Tracheophyta</taxon>
        <taxon>Spermatophyta</taxon>
        <taxon>Magnoliopsida</taxon>
        <taxon>eudicotyledons</taxon>
        <taxon>Gunneridae</taxon>
        <taxon>Pentapetalae</taxon>
        <taxon>rosids</taxon>
        <taxon>fabids</taxon>
        <taxon>Fabales</taxon>
        <taxon>Fabaceae</taxon>
        <taxon>Papilionoideae</taxon>
        <taxon>50 kb inversion clade</taxon>
        <taxon>NPAAA clade</taxon>
        <taxon>indigoferoid/millettioid clade</taxon>
        <taxon>Phaseoleae</taxon>
        <taxon>Glycine</taxon>
        <taxon>Glycine subgen. Soja</taxon>
    </lineage>
</organism>
<comment type="caution">
    <text evidence="2">The sequence shown here is derived from an EMBL/GenBank/DDBJ whole genome shotgun (WGS) entry which is preliminary data.</text>
</comment>
<feature type="region of interest" description="Disordered" evidence="1">
    <location>
        <begin position="164"/>
        <end position="273"/>
    </location>
</feature>
<feature type="region of interest" description="Disordered" evidence="1">
    <location>
        <begin position="886"/>
        <end position="966"/>
    </location>
</feature>
<dbReference type="PANTHER" id="PTHR31115:SF7">
    <property type="entry name" value="PLANT_F27B13-30 PROTEIN"/>
    <property type="match status" value="1"/>
</dbReference>
<gene>
    <name evidence="2" type="ORF">D0Y65_041184</name>
</gene>
<feature type="compositionally biased region" description="Polar residues" evidence="1">
    <location>
        <begin position="257"/>
        <end position="266"/>
    </location>
</feature>
<feature type="compositionally biased region" description="Basic and acidic residues" evidence="1">
    <location>
        <begin position="320"/>
        <end position="334"/>
    </location>
</feature>
<evidence type="ECO:0000313" key="3">
    <source>
        <dbReference type="Proteomes" id="UP000289340"/>
    </source>
</evidence>
<evidence type="ECO:0000256" key="1">
    <source>
        <dbReference type="SAM" id="MobiDB-lite"/>
    </source>
</evidence>
<feature type="region of interest" description="Disordered" evidence="1">
    <location>
        <begin position="32"/>
        <end position="65"/>
    </location>
</feature>
<feature type="region of interest" description="Disordered" evidence="1">
    <location>
        <begin position="403"/>
        <end position="423"/>
    </location>
</feature>
<keyword evidence="3" id="KW-1185">Reference proteome</keyword>
<feature type="compositionally biased region" description="Basic and acidic residues" evidence="1">
    <location>
        <begin position="85"/>
        <end position="97"/>
    </location>
</feature>
<feature type="compositionally biased region" description="Low complexity" evidence="1">
    <location>
        <begin position="231"/>
        <end position="240"/>
    </location>
</feature>
<feature type="compositionally biased region" description="Basic and acidic residues" evidence="1">
    <location>
        <begin position="357"/>
        <end position="366"/>
    </location>
</feature>